<reference evidence="1 2" key="1">
    <citation type="submission" date="2015-04" db="EMBL/GenBank/DDBJ databases">
        <title>Complete Genome Sequence of Brevibacterium flavum ATCC 15168.</title>
        <authorList>
            <person name="Ahn J."/>
            <person name="Park G."/>
            <person name="Jeon W."/>
            <person name="Jang Y."/>
            <person name="Jang M."/>
            <person name="Lee H."/>
            <person name="Lee H."/>
        </authorList>
    </citation>
    <scope>NUCLEOTIDE SEQUENCE [LARGE SCALE GENOMIC DNA]</scope>
    <source>
        <strain evidence="1 2">ATCC 15168</strain>
    </source>
</reference>
<organism evidence="1 2">
    <name type="scientific">[Brevibacterium] flavum</name>
    <dbReference type="NCBI Taxonomy" id="92706"/>
    <lineage>
        <taxon>Bacteria</taxon>
        <taxon>Bacillati</taxon>
        <taxon>Actinomycetota</taxon>
        <taxon>Actinomycetes</taxon>
        <taxon>Mycobacteriales</taxon>
        <taxon>Corynebacteriaceae</taxon>
        <taxon>Corynebacterium</taxon>
    </lineage>
</organism>
<gene>
    <name evidence="1" type="ORF">YH66_04285</name>
</gene>
<keyword evidence="2" id="KW-1185">Reference proteome</keyword>
<name>A0A0F6WQ46_9CORY</name>
<proteinExistence type="predicted"/>
<protein>
    <submittedName>
        <fullName evidence="1">MarR family transcriptional regulator</fullName>
    </submittedName>
</protein>
<dbReference type="AlphaFoldDB" id="A0A0F6WQ46"/>
<dbReference type="PANTHER" id="PTHR36849">
    <property type="entry name" value="CYTOPLASMIC PROTEIN-RELATED"/>
    <property type="match status" value="1"/>
</dbReference>
<dbReference type="InterPro" id="IPR052552">
    <property type="entry name" value="YeaO-like"/>
</dbReference>
<dbReference type="Pfam" id="PF22752">
    <property type="entry name" value="DUF488-N3i"/>
    <property type="match status" value="1"/>
</dbReference>
<evidence type="ECO:0000313" key="2">
    <source>
        <dbReference type="Proteomes" id="UP000034037"/>
    </source>
</evidence>
<dbReference type="PATRIC" id="fig|92706.3.peg.887"/>
<dbReference type="PANTHER" id="PTHR36849:SF1">
    <property type="entry name" value="CYTOPLASMIC PROTEIN"/>
    <property type="match status" value="1"/>
</dbReference>
<dbReference type="Proteomes" id="UP000034037">
    <property type="component" value="Chromosome"/>
</dbReference>
<sequence length="117" mass="13379">MSIHIAKVHDVLKGEKTYGTTILVDRLWPRGVKKDDLEPDLWLKGVAPTTELRKWFGHDPAKFSEFSTRYTEELNASNDKDLETLVDATSRHPVTLLYGAADRDHNHAIVLAKWLKK</sequence>
<accession>A0A0F6WQ46</accession>
<dbReference type="HOGENOM" id="CLU_137928_0_0_11"/>
<evidence type="ECO:0000313" key="1">
    <source>
        <dbReference type="EMBL" id="AKF26830.1"/>
    </source>
</evidence>
<dbReference type="EMBL" id="CP011309">
    <property type="protein sequence ID" value="AKF26830.1"/>
    <property type="molecule type" value="Genomic_DNA"/>
</dbReference>
<dbReference type="RefSeq" id="WP_003863504.1">
    <property type="nucleotide sequence ID" value="NZ_CP011309.1"/>
</dbReference>